<evidence type="ECO:0000256" key="1">
    <source>
        <dbReference type="SAM" id="SignalP"/>
    </source>
</evidence>
<reference evidence="4" key="1">
    <citation type="journal article" date="2019" name="Int. J. Syst. Evol. Microbiol.">
        <title>The Global Catalogue of Microorganisms (GCM) 10K type strain sequencing project: providing services to taxonomists for standard genome sequencing and annotation.</title>
        <authorList>
            <consortium name="The Broad Institute Genomics Platform"/>
            <consortium name="The Broad Institute Genome Sequencing Center for Infectious Disease"/>
            <person name="Wu L."/>
            <person name="Ma J."/>
        </authorList>
    </citation>
    <scope>NUCLEOTIDE SEQUENCE [LARGE SCALE GENOMIC DNA]</scope>
    <source>
        <strain evidence="4">JCM 17759</strain>
    </source>
</reference>
<dbReference type="Gene3D" id="2.60.120.560">
    <property type="entry name" value="Exo-inulinase, domain 1"/>
    <property type="match status" value="1"/>
</dbReference>
<gene>
    <name evidence="3" type="ORF">GCM10023156_33080</name>
</gene>
<feature type="domain" description="3-keto-alpha-glucoside-1,2-lyase/3-keto-2-hydroxy-glucal hydratase" evidence="2">
    <location>
        <begin position="34"/>
        <end position="205"/>
    </location>
</feature>
<dbReference type="EMBL" id="BAABGA010000039">
    <property type="protein sequence ID" value="GAA4456961.1"/>
    <property type="molecule type" value="Genomic_DNA"/>
</dbReference>
<dbReference type="RefSeq" id="WP_345323764.1">
    <property type="nucleotide sequence ID" value="NZ_BAABGA010000039.1"/>
</dbReference>
<comment type="caution">
    <text evidence="3">The sequence shown here is derived from an EMBL/GenBank/DDBJ whole genome shotgun (WGS) entry which is preliminary data.</text>
</comment>
<evidence type="ECO:0000313" key="3">
    <source>
        <dbReference type="EMBL" id="GAA4456961.1"/>
    </source>
</evidence>
<protein>
    <recommendedName>
        <fullName evidence="2">3-keto-alpha-glucoside-1,2-lyase/3-keto-2-hydroxy-glucal hydratase domain-containing protein</fullName>
    </recommendedName>
</protein>
<accession>A0ABP8MVY7</accession>
<evidence type="ECO:0000313" key="4">
    <source>
        <dbReference type="Proteomes" id="UP001500840"/>
    </source>
</evidence>
<dbReference type="InterPro" id="IPR010496">
    <property type="entry name" value="AL/BT2_dom"/>
</dbReference>
<keyword evidence="4" id="KW-1185">Reference proteome</keyword>
<keyword evidence="1" id="KW-0732">Signal</keyword>
<feature type="signal peptide" evidence="1">
    <location>
        <begin position="1"/>
        <end position="21"/>
    </location>
</feature>
<proteinExistence type="predicted"/>
<sequence>MKRLALTISLCLFATANLLPAEDRVAADSSKNAVLFDGKTLTGWHTKPKEFASHWTVTDGMIIGDNPDEKGSVLWTDNDYTDFELSVEFKTDSPDYDSGVFLHGDSHQVQIGISRSLKVDLTACIYAPVDKQGSYPAKSDKVKTVHKPGEWNTLRMVVDGKRIQTFLNDAPFVDYTAIRFPEKGKIGLQLHANVHQKMLFRNFKLTPAN</sequence>
<dbReference type="Pfam" id="PF06439">
    <property type="entry name" value="3keto-disac_hyd"/>
    <property type="match status" value="1"/>
</dbReference>
<organism evidence="3 4">
    <name type="scientific">Novipirellula rosea</name>
    <dbReference type="NCBI Taxonomy" id="1031540"/>
    <lineage>
        <taxon>Bacteria</taxon>
        <taxon>Pseudomonadati</taxon>
        <taxon>Planctomycetota</taxon>
        <taxon>Planctomycetia</taxon>
        <taxon>Pirellulales</taxon>
        <taxon>Pirellulaceae</taxon>
        <taxon>Novipirellula</taxon>
    </lineage>
</organism>
<name>A0ABP8MVY7_9BACT</name>
<dbReference type="Proteomes" id="UP001500840">
    <property type="component" value="Unassembled WGS sequence"/>
</dbReference>
<evidence type="ECO:0000259" key="2">
    <source>
        <dbReference type="Pfam" id="PF06439"/>
    </source>
</evidence>
<feature type="chain" id="PRO_5047124675" description="3-keto-alpha-glucoside-1,2-lyase/3-keto-2-hydroxy-glucal hydratase domain-containing protein" evidence="1">
    <location>
        <begin position="22"/>
        <end position="209"/>
    </location>
</feature>